<dbReference type="PROSITE" id="PS00893">
    <property type="entry name" value="NUDIX_BOX"/>
    <property type="match status" value="1"/>
</dbReference>
<dbReference type="GO" id="GO:0016787">
    <property type="term" value="F:hydrolase activity"/>
    <property type="evidence" value="ECO:0007669"/>
    <property type="project" value="UniProtKB-KW"/>
</dbReference>
<reference evidence="7" key="1">
    <citation type="submission" date="2016-10" db="EMBL/GenBank/DDBJ databases">
        <authorList>
            <person name="Varghese N."/>
        </authorList>
    </citation>
    <scope>NUCLEOTIDE SEQUENCE [LARGE SCALE GENOMIC DNA]</scope>
    <source>
        <strain evidence="7">DSM 24868</strain>
    </source>
</reference>
<dbReference type="STRING" id="1043493.SAMN05421637_2280"/>
<evidence type="ECO:0000259" key="5">
    <source>
        <dbReference type="PROSITE" id="PS51462"/>
    </source>
</evidence>
<proteinExistence type="inferred from homology"/>
<feature type="domain" description="Nudix hydrolase" evidence="5">
    <location>
        <begin position="39"/>
        <end position="175"/>
    </location>
</feature>
<dbReference type="Gene3D" id="3.90.79.10">
    <property type="entry name" value="Nucleoside Triphosphate Pyrophosphohydrolase"/>
    <property type="match status" value="1"/>
</dbReference>
<feature type="compositionally biased region" description="Pro residues" evidence="4">
    <location>
        <begin position="1"/>
        <end position="16"/>
    </location>
</feature>
<evidence type="ECO:0000256" key="1">
    <source>
        <dbReference type="ARBA" id="ARBA00005582"/>
    </source>
</evidence>
<keyword evidence="7" id="KW-1185">Reference proteome</keyword>
<dbReference type="PRINTS" id="PR00502">
    <property type="entry name" value="NUDIXFAMILY"/>
</dbReference>
<dbReference type="PANTHER" id="PTHR43736:SF1">
    <property type="entry name" value="DIHYDRONEOPTERIN TRIPHOSPHATE DIPHOSPHATASE"/>
    <property type="match status" value="1"/>
</dbReference>
<comment type="similarity">
    <text evidence="1 3">Belongs to the Nudix hydrolase family.</text>
</comment>
<dbReference type="Proteomes" id="UP000183315">
    <property type="component" value="Unassembled WGS sequence"/>
</dbReference>
<evidence type="ECO:0000256" key="2">
    <source>
        <dbReference type="ARBA" id="ARBA00022801"/>
    </source>
</evidence>
<evidence type="ECO:0000313" key="7">
    <source>
        <dbReference type="Proteomes" id="UP000183315"/>
    </source>
</evidence>
<dbReference type="InterPro" id="IPR020084">
    <property type="entry name" value="NUDIX_hydrolase_CS"/>
</dbReference>
<dbReference type="InterPro" id="IPR015797">
    <property type="entry name" value="NUDIX_hydrolase-like_dom_sf"/>
</dbReference>
<dbReference type="AlphaFoldDB" id="A0A1H7A232"/>
<dbReference type="SUPFAM" id="SSF55811">
    <property type="entry name" value="Nudix"/>
    <property type="match status" value="1"/>
</dbReference>
<dbReference type="Pfam" id="PF00293">
    <property type="entry name" value="NUDIX"/>
    <property type="match status" value="1"/>
</dbReference>
<keyword evidence="2 3" id="KW-0378">Hydrolase</keyword>
<feature type="region of interest" description="Disordered" evidence="4">
    <location>
        <begin position="1"/>
        <end position="40"/>
    </location>
</feature>
<dbReference type="PANTHER" id="PTHR43736">
    <property type="entry name" value="ADP-RIBOSE PYROPHOSPHATASE"/>
    <property type="match status" value="1"/>
</dbReference>
<evidence type="ECO:0000313" key="6">
    <source>
        <dbReference type="EMBL" id="SEJ57967.1"/>
    </source>
</evidence>
<evidence type="ECO:0000256" key="4">
    <source>
        <dbReference type="SAM" id="MobiDB-lite"/>
    </source>
</evidence>
<accession>A0A1H7A232</accession>
<dbReference type="InterPro" id="IPR020476">
    <property type="entry name" value="Nudix_hydrolase"/>
</dbReference>
<dbReference type="eggNOG" id="COG1051">
    <property type="taxonomic scope" value="Bacteria"/>
</dbReference>
<protein>
    <submittedName>
        <fullName evidence="6">NUDIX domain-containing protein</fullName>
    </submittedName>
</protein>
<name>A0A1H7A232_9MICO</name>
<gene>
    <name evidence="6" type="ORF">SAMN05421637_2280</name>
</gene>
<dbReference type="PROSITE" id="PS51462">
    <property type="entry name" value="NUDIX"/>
    <property type="match status" value="1"/>
</dbReference>
<evidence type="ECO:0000256" key="3">
    <source>
        <dbReference type="RuleBase" id="RU003476"/>
    </source>
</evidence>
<dbReference type="CDD" id="cd03673">
    <property type="entry name" value="NUDIX_Ap6A_hydrolase"/>
    <property type="match status" value="1"/>
</dbReference>
<sequence length="181" mass="19762">MPTPPVPRPGPMPMPPQGAGVRPRRDGVAHRAPHLPVSNETSAGGIAVRVEDGVAYAACIGRRNRAGRLEWCLPKGHIEEGETPEIAAVREVAEETGITAEIIQPLGIIDYWFTGDDRRVHKVVHHYLLEAKGGIITTENDPDHEAEVARWIAVNELTRELAYPNERKMAQAAARLLAIAP</sequence>
<dbReference type="EMBL" id="FNZI01000005">
    <property type="protein sequence ID" value="SEJ57967.1"/>
    <property type="molecule type" value="Genomic_DNA"/>
</dbReference>
<dbReference type="InterPro" id="IPR000086">
    <property type="entry name" value="NUDIX_hydrolase_dom"/>
</dbReference>
<organism evidence="6 7">
    <name type="scientific">Demequina mangrovi</name>
    <dbReference type="NCBI Taxonomy" id="1043493"/>
    <lineage>
        <taxon>Bacteria</taxon>
        <taxon>Bacillati</taxon>
        <taxon>Actinomycetota</taxon>
        <taxon>Actinomycetes</taxon>
        <taxon>Micrococcales</taxon>
        <taxon>Demequinaceae</taxon>
        <taxon>Demequina</taxon>
    </lineage>
</organism>